<evidence type="ECO:0000313" key="3">
    <source>
        <dbReference type="EMBL" id="NSJ85137.1"/>
    </source>
</evidence>
<dbReference type="PIRSF" id="PIRSF002741">
    <property type="entry name" value="MppA"/>
    <property type="match status" value="1"/>
</dbReference>
<name>A0ABX2I8C8_BLAHA</name>
<sequence>MGKMKKISALLMAVCLGAGLLPGCASGGEKKADDEKAKDTGKKTFVFGDTTFNPENEEPDVNPHNTYSGWACIRYGIGETLFKYSDTMEIQPWLAKSYENIDELTWKITLQDNVKFTSGRAMDGEAVKECLEDLVKVHERAKGDLMIDTITAEGQTVTIKTTEPKPTLLNYLSDPYGCIVDVSAGVTEDGIVAGTGPYKAESLVSGEELKLVKNEDYWDGEPGYDEITVRTISDGDTLTMALQSGEIDAAYGMPYASYPLFENEEYTFSSCATSRAFFVHMNFESPVIQDSAVRKAIAMGIDKEGFVDTLLDGNGYPAVGAYPDNFTFGGDAVTAETYDTEGAKKVLEEAGWIDSDGDGIREKDGQELEIRWLTYPSRQELPLLAESAQATLKEIGMDVKINSTADHNSIRTNASAWDVYASAMVTAPTGDPEYFFTTHCLDSSAVNNGHYHSDKLEQLEKEMAKTFDTERRSELAVEMQQTILDDNAFVFCSHLKMSMISKASVTGLTAHPCDFYEITVDLAPAS</sequence>
<dbReference type="Pfam" id="PF00496">
    <property type="entry name" value="SBP_bac_5"/>
    <property type="match status" value="1"/>
</dbReference>
<evidence type="ECO:0000313" key="4">
    <source>
        <dbReference type="Proteomes" id="UP000822142"/>
    </source>
</evidence>
<dbReference type="InterPro" id="IPR030678">
    <property type="entry name" value="Peptide/Ni-bd"/>
</dbReference>
<feature type="signal peptide" evidence="1">
    <location>
        <begin position="1"/>
        <end position="27"/>
    </location>
</feature>
<dbReference type="CDD" id="cd08490">
    <property type="entry name" value="PBP2_NikA_DppA_OppA_like_3"/>
    <property type="match status" value="1"/>
</dbReference>
<keyword evidence="4" id="KW-1185">Reference proteome</keyword>
<comment type="caution">
    <text evidence="3">The sequence shown here is derived from an EMBL/GenBank/DDBJ whole genome shotgun (WGS) entry which is preliminary data.</text>
</comment>
<keyword evidence="1" id="KW-0732">Signal</keyword>
<dbReference type="InterPro" id="IPR000914">
    <property type="entry name" value="SBP_5_dom"/>
</dbReference>
<evidence type="ECO:0000259" key="2">
    <source>
        <dbReference type="Pfam" id="PF00496"/>
    </source>
</evidence>
<dbReference type="RefSeq" id="WP_173747806.1">
    <property type="nucleotide sequence ID" value="NZ_JAAITA010000002.1"/>
</dbReference>
<dbReference type="Gene3D" id="3.40.190.10">
    <property type="entry name" value="Periplasmic binding protein-like II"/>
    <property type="match status" value="1"/>
</dbReference>
<organism evidence="3 4">
    <name type="scientific">Blautia hansenii</name>
    <name type="common">Ruminococcus hansenii</name>
    <dbReference type="NCBI Taxonomy" id="1322"/>
    <lineage>
        <taxon>Bacteria</taxon>
        <taxon>Bacillati</taxon>
        <taxon>Bacillota</taxon>
        <taxon>Clostridia</taxon>
        <taxon>Lachnospirales</taxon>
        <taxon>Lachnospiraceae</taxon>
        <taxon>Blautia</taxon>
    </lineage>
</organism>
<dbReference type="Proteomes" id="UP000822142">
    <property type="component" value="Unassembled WGS sequence"/>
</dbReference>
<reference evidence="3 4" key="1">
    <citation type="journal article" date="2020" name="Cell Host Microbe">
        <title>Functional and Genomic Variation between Human-Derived Isolates of Lachnospiraceae Reveals Inter- and Intra-Species Diversity.</title>
        <authorList>
            <person name="Sorbara M.T."/>
            <person name="Littmann E.R."/>
            <person name="Fontana E."/>
            <person name="Moody T.U."/>
            <person name="Kohout C.E."/>
            <person name="Gjonbalaj M."/>
            <person name="Eaton V."/>
            <person name="Seok R."/>
            <person name="Leiner I.M."/>
            <person name="Pamer E.G."/>
        </authorList>
    </citation>
    <scope>NUCLEOTIDE SEQUENCE [LARGE SCALE GENOMIC DNA]</scope>
    <source>
        <strain evidence="3 4">MSK.15.26</strain>
    </source>
</reference>
<dbReference type="Gene3D" id="3.10.105.10">
    <property type="entry name" value="Dipeptide-binding Protein, Domain 3"/>
    <property type="match status" value="1"/>
</dbReference>
<dbReference type="InterPro" id="IPR039424">
    <property type="entry name" value="SBP_5"/>
</dbReference>
<proteinExistence type="predicted"/>
<dbReference type="EMBL" id="JAAITA010000002">
    <property type="protein sequence ID" value="NSJ85137.1"/>
    <property type="molecule type" value="Genomic_DNA"/>
</dbReference>
<dbReference type="SUPFAM" id="SSF53850">
    <property type="entry name" value="Periplasmic binding protein-like II"/>
    <property type="match status" value="1"/>
</dbReference>
<evidence type="ECO:0000256" key="1">
    <source>
        <dbReference type="SAM" id="SignalP"/>
    </source>
</evidence>
<feature type="domain" description="Solute-binding protein family 5" evidence="2">
    <location>
        <begin position="89"/>
        <end position="440"/>
    </location>
</feature>
<protein>
    <submittedName>
        <fullName evidence="3">ABC transporter substrate-binding protein</fullName>
    </submittedName>
</protein>
<dbReference type="PANTHER" id="PTHR30290">
    <property type="entry name" value="PERIPLASMIC BINDING COMPONENT OF ABC TRANSPORTER"/>
    <property type="match status" value="1"/>
</dbReference>
<accession>A0ABX2I8C8</accession>
<feature type="chain" id="PRO_5047111854" evidence="1">
    <location>
        <begin position="28"/>
        <end position="526"/>
    </location>
</feature>
<gene>
    <name evidence="3" type="ORF">G5A70_02810</name>
</gene>